<evidence type="ECO:0000256" key="1">
    <source>
        <dbReference type="SAM" id="MobiDB-lite"/>
    </source>
</evidence>
<feature type="chain" id="PRO_5016240703" description="Cell wall protein" evidence="2">
    <location>
        <begin position="20"/>
        <end position="117"/>
    </location>
</feature>
<dbReference type="EMBL" id="MSFK01000020">
    <property type="protein sequence ID" value="PWY81759.1"/>
    <property type="molecule type" value="Genomic_DNA"/>
</dbReference>
<reference evidence="3 4" key="1">
    <citation type="submission" date="2016-12" db="EMBL/GenBank/DDBJ databases">
        <title>The genomes of Aspergillus section Nigri reveals drivers in fungal speciation.</title>
        <authorList>
            <consortium name="DOE Joint Genome Institute"/>
            <person name="Vesth T.C."/>
            <person name="Nybo J."/>
            <person name="Theobald S."/>
            <person name="Brandl J."/>
            <person name="Frisvad J.C."/>
            <person name="Nielsen K.F."/>
            <person name="Lyhne E.K."/>
            <person name="Kogle M.E."/>
            <person name="Kuo A."/>
            <person name="Riley R."/>
            <person name="Clum A."/>
            <person name="Nolan M."/>
            <person name="Lipzen A."/>
            <person name="Salamov A."/>
            <person name="Henrissat B."/>
            <person name="Wiebenga A."/>
            <person name="De Vries R.P."/>
            <person name="Grigoriev I.V."/>
            <person name="Mortensen U.H."/>
            <person name="Andersen M.R."/>
            <person name="Baker S.E."/>
        </authorList>
    </citation>
    <scope>NUCLEOTIDE SEQUENCE [LARGE SCALE GENOMIC DNA]</scope>
    <source>
        <strain evidence="3 4">CBS 115572</strain>
    </source>
</reference>
<feature type="compositionally biased region" description="Polar residues" evidence="1">
    <location>
        <begin position="80"/>
        <end position="98"/>
    </location>
</feature>
<keyword evidence="2" id="KW-0732">Signal</keyword>
<feature type="region of interest" description="Disordered" evidence="1">
    <location>
        <begin position="76"/>
        <end position="105"/>
    </location>
</feature>
<dbReference type="Proteomes" id="UP000246702">
    <property type="component" value="Unassembled WGS sequence"/>
</dbReference>
<evidence type="ECO:0000313" key="4">
    <source>
        <dbReference type="Proteomes" id="UP000246702"/>
    </source>
</evidence>
<feature type="signal peptide" evidence="2">
    <location>
        <begin position="1"/>
        <end position="19"/>
    </location>
</feature>
<sequence>MKAVNGLLLLGLMAGLSLAAPTGSGAVGNRGDDIPNHVEIDQWNKRQSGALGSVGADASIGGGVDRSQDVSIGAAPVLNDGTNQAQDSSVGAVPTTSDGGDRNYDIAVGASSSINVK</sequence>
<comment type="caution">
    <text evidence="3">The sequence shown here is derived from an EMBL/GenBank/DDBJ whole genome shotgun (WGS) entry which is preliminary data.</text>
</comment>
<dbReference type="RefSeq" id="XP_025465827.1">
    <property type="nucleotide sequence ID" value="XM_025613370.1"/>
</dbReference>
<dbReference type="AlphaFoldDB" id="A0A317W6T0"/>
<organism evidence="3 4">
    <name type="scientific">Aspergillus sclerotioniger CBS 115572</name>
    <dbReference type="NCBI Taxonomy" id="1450535"/>
    <lineage>
        <taxon>Eukaryota</taxon>
        <taxon>Fungi</taxon>
        <taxon>Dikarya</taxon>
        <taxon>Ascomycota</taxon>
        <taxon>Pezizomycotina</taxon>
        <taxon>Eurotiomycetes</taxon>
        <taxon>Eurotiomycetidae</taxon>
        <taxon>Eurotiales</taxon>
        <taxon>Aspergillaceae</taxon>
        <taxon>Aspergillus</taxon>
        <taxon>Aspergillus subgen. Circumdati</taxon>
    </lineage>
</organism>
<protein>
    <recommendedName>
        <fullName evidence="5">Cell wall protein</fullName>
    </recommendedName>
</protein>
<keyword evidence="4" id="KW-1185">Reference proteome</keyword>
<proteinExistence type="predicted"/>
<dbReference type="GeneID" id="37115513"/>
<gene>
    <name evidence="3" type="ORF">BO94DRAFT_548022</name>
</gene>
<evidence type="ECO:0000313" key="3">
    <source>
        <dbReference type="EMBL" id="PWY81759.1"/>
    </source>
</evidence>
<name>A0A317W6T0_9EURO</name>
<accession>A0A317W6T0</accession>
<evidence type="ECO:0008006" key="5">
    <source>
        <dbReference type="Google" id="ProtNLM"/>
    </source>
</evidence>
<evidence type="ECO:0000256" key="2">
    <source>
        <dbReference type="SAM" id="SignalP"/>
    </source>
</evidence>